<feature type="compositionally biased region" description="Polar residues" evidence="1">
    <location>
        <begin position="299"/>
        <end position="308"/>
    </location>
</feature>
<sequence length="469" mass="50774">MADVAAVSTQLQQWSFEKPATARPERSGSTASSPDLSHHEPETLRIPAAAVRAATSIDGKEGATFQQRYLSSEEDLSPMDANSSDSDDYDSDVEIIQATVTPATPNFFRARTMSISRQDNVKSGDMAVTVSYVSAGRPKMIQLAQPPVCEPPVRSASLTQFPIATINKLRQQDNRTRSLIVNPMIRSSSPALSTDSRRPSTGSRPYAHSNKSAMLFSDSGSQFSLQSRDSTPRSSSPSVSEKSTASTRPASAIGLSFQPRSSLYVMSSARSNTSSNLRAPFPPLTPQSPAPHAFLSSDPYENSTTSAASPIIKQSPHKRLRSISRRLSLARIAIAPSKKYDSRVKGTRIENMPPTPLTPFTPLTPQTAPLPTSTGMNKLRRNSRLLPLSRPGTARGPSPDLPPMPVRSVTSSSSSISPPKSSRMSKMIARGANEREPALELPPCPGEDADMGSLKTRRLRKRRSFMDLL</sequence>
<proteinExistence type="predicted"/>
<gene>
    <name evidence="2" type="ORF">PMIN01_05016</name>
</gene>
<feature type="region of interest" description="Disordered" evidence="1">
    <location>
        <begin position="70"/>
        <end position="89"/>
    </location>
</feature>
<feature type="region of interest" description="Disordered" evidence="1">
    <location>
        <begin position="1"/>
        <end position="44"/>
    </location>
</feature>
<feature type="region of interest" description="Disordered" evidence="1">
    <location>
        <begin position="347"/>
        <end position="469"/>
    </location>
</feature>
<organism evidence="2 3">
    <name type="scientific">Paraphaeosphaeria minitans</name>
    <dbReference type="NCBI Taxonomy" id="565426"/>
    <lineage>
        <taxon>Eukaryota</taxon>
        <taxon>Fungi</taxon>
        <taxon>Dikarya</taxon>
        <taxon>Ascomycota</taxon>
        <taxon>Pezizomycotina</taxon>
        <taxon>Dothideomycetes</taxon>
        <taxon>Pleosporomycetidae</taxon>
        <taxon>Pleosporales</taxon>
        <taxon>Massarineae</taxon>
        <taxon>Didymosphaeriaceae</taxon>
        <taxon>Paraphaeosphaeria</taxon>
    </lineage>
</organism>
<accession>A0A9P6GK55</accession>
<evidence type="ECO:0000256" key="1">
    <source>
        <dbReference type="SAM" id="MobiDB-lite"/>
    </source>
</evidence>
<protein>
    <submittedName>
        <fullName evidence="2">Uncharacterized protein</fullName>
    </submittedName>
</protein>
<dbReference type="Proteomes" id="UP000756921">
    <property type="component" value="Unassembled WGS sequence"/>
</dbReference>
<evidence type="ECO:0000313" key="2">
    <source>
        <dbReference type="EMBL" id="KAF9737237.1"/>
    </source>
</evidence>
<name>A0A9P6GK55_9PLEO</name>
<keyword evidence="3" id="KW-1185">Reference proteome</keyword>
<feature type="region of interest" description="Disordered" evidence="1">
    <location>
        <begin position="289"/>
        <end position="319"/>
    </location>
</feature>
<feature type="compositionally biased region" description="Low complexity" evidence="1">
    <location>
        <begin position="224"/>
        <end position="246"/>
    </location>
</feature>
<dbReference type="OrthoDB" id="3926619at2759"/>
<comment type="caution">
    <text evidence="2">The sequence shown here is derived from an EMBL/GenBank/DDBJ whole genome shotgun (WGS) entry which is preliminary data.</text>
</comment>
<feature type="region of interest" description="Disordered" evidence="1">
    <location>
        <begin position="174"/>
        <end position="253"/>
    </location>
</feature>
<reference evidence="2" key="1">
    <citation type="journal article" date="2020" name="Mol. Plant Microbe Interact.">
        <title>Genome Sequence of the Biocontrol Agent Coniothyrium minitans strain Conio (IMI 134523).</title>
        <authorList>
            <person name="Patel D."/>
            <person name="Shittu T.A."/>
            <person name="Baroncelli R."/>
            <person name="Muthumeenakshi S."/>
            <person name="Osborne T.H."/>
            <person name="Janganan T.K."/>
            <person name="Sreenivasaprasad S."/>
        </authorList>
    </citation>
    <scope>NUCLEOTIDE SEQUENCE</scope>
    <source>
        <strain evidence="2">Conio</strain>
    </source>
</reference>
<feature type="compositionally biased region" description="Polar residues" evidence="1">
    <location>
        <begin position="185"/>
        <end position="203"/>
    </location>
</feature>
<dbReference type="AlphaFoldDB" id="A0A9P6GK55"/>
<dbReference type="EMBL" id="WJXW01000004">
    <property type="protein sequence ID" value="KAF9737237.1"/>
    <property type="molecule type" value="Genomic_DNA"/>
</dbReference>
<feature type="compositionally biased region" description="Low complexity" evidence="1">
    <location>
        <begin position="360"/>
        <end position="374"/>
    </location>
</feature>
<evidence type="ECO:0000313" key="3">
    <source>
        <dbReference type="Proteomes" id="UP000756921"/>
    </source>
</evidence>
<feature type="compositionally biased region" description="Low complexity" evidence="1">
    <location>
        <begin position="406"/>
        <end position="428"/>
    </location>
</feature>